<reference evidence="13" key="1">
    <citation type="submission" date="2018-08" db="EMBL/GenBank/DDBJ databases">
        <authorList>
            <person name="Cornetti L."/>
        </authorList>
    </citation>
    <scope>NUCLEOTIDE SEQUENCE</scope>
    <source>
        <strain evidence="13">ZA-DOLI</strain>
    </source>
</reference>
<gene>
    <name evidence="13" type="primary">EOG090X0143</name>
</gene>
<organism evidence="13">
    <name type="scientific">Daphnia dolichocephala</name>
    <dbReference type="NCBI Taxonomy" id="2282166"/>
    <lineage>
        <taxon>Eukaryota</taxon>
        <taxon>Metazoa</taxon>
        <taxon>Ecdysozoa</taxon>
        <taxon>Arthropoda</taxon>
        <taxon>Crustacea</taxon>
        <taxon>Branchiopoda</taxon>
        <taxon>Diplostraca</taxon>
        <taxon>Cladocera</taxon>
        <taxon>Anomopoda</taxon>
        <taxon>Daphniidae</taxon>
        <taxon>Daphnia</taxon>
    </lineage>
</organism>
<feature type="domain" description="MIF4G" evidence="12">
    <location>
        <begin position="113"/>
        <end position="340"/>
    </location>
</feature>
<feature type="domain" description="MIF4G" evidence="12">
    <location>
        <begin position="495"/>
        <end position="684"/>
    </location>
</feature>
<evidence type="ECO:0000256" key="11">
    <source>
        <dbReference type="SAM" id="MobiDB-lite"/>
    </source>
</evidence>
<dbReference type="EMBL" id="LR005339">
    <property type="protein sequence ID" value="SVE74958.1"/>
    <property type="molecule type" value="mRNA"/>
</dbReference>
<dbReference type="InterPro" id="IPR039762">
    <property type="entry name" value="Nmd2/UPF2"/>
</dbReference>
<dbReference type="FunFam" id="1.25.40.180:FF:000014">
    <property type="entry name" value="Putative regulator of nonsense transcripts 2"/>
    <property type="match status" value="1"/>
</dbReference>
<dbReference type="GO" id="GO:0005829">
    <property type="term" value="C:cytosol"/>
    <property type="evidence" value="ECO:0007669"/>
    <property type="project" value="UniProtKB-ARBA"/>
</dbReference>
<keyword evidence="5" id="KW-0694">RNA-binding</keyword>
<sequence>MAEVVTCHYWHTGLPVEMGVDVGRAIITVAIGVDVDGATTFYTKMESTSEVPDDDCHVGDDAEKEALALKNFKETIAEIEGHLVHKAQLRSRIHTAIQTRPEESHFSRLDSSIKKNTAFVRKLKNFTEAQKESILKDINTLNLTKYISEVANAIVEAKLKMTDIASILQVCVVLHEKYADFASQILEAWQKVLSFKKDEKISNPSKLRVDVRFYADLISCGVLTPKEGLPLLGSFLTNLIHGDKEEHNSATIILAFCKFCGEDYAGLVSKKLLKDAERFKLTLPTSNWLPPDKRQNVRNLLREYYSSLCKHLTQDHKELQNFERQNRRILQTKGELSNDRKEKQEALNQNFTKLMNMTQQFAEILAEDLPELRQDLSPRDEECSVLELCENMSDQARETLNELLWENEEGRQFYENLPNLGVYLPNLVPKVPMEPVPLPDPAEQMIDIEKEAKEIEEGEQVKEDGDEDIKPADLEDDKEDADVPVSLQSNKVLLDSFLTTLSACVNREMIDSAAIEFSTNLNTKHNRKKLVKALFTVQRTRLDLLPFYSRLVATLHPYIPEVATDLCNSLRQDFKYHVRKKDQINIETKVKIVRFIGELTKFGMYPRADTLQCFKQLLLNFAHHYIEMTCHLLETCGRFLLHQADSHQRTKVYLDQMMRKKSMLASDSRYLTMIENAYYQVVPVDSSARSSHIKIRPPLHQYIRQLLFVELGNKGSTNKILKQLRKLNWKDNEVASYAVRCLTSAWKVKFPNIRTLAGVVAELTLYQEFVGHRIVDAVLEDIRWSLEFPISKFNQRRVSMAKYLAELYNYRMVESSVVFKVLYTCITFAVSFDHSIESELDQPDNLMRLRLVLTILDTCGVFFSSGLAKKRLDCYLVYLQYYYLFKRSLPIWTDDNPFPIAIDFGIKDTLLSLRPKLKPYKTVQEAADAVENLEKELMNKLSIAMPELQVDMEMADDTLACIEEEDIEEGEEIREVDDDSINDEQSLSRSMSQMTTRGEATQPDDDTANEEATPRKAVCPEDDDFMAALDRMVAENIHEAYSRGKEASKAPAVDIAIPWQVKASLKKPGDGLDKNFLGDSIGGELGGALAAAEASSSAVASSPPSTALDNPTVNFVLMTRKGNKPQFKNLAVPSDSELAQNLRNREEAEKAEKERVKKLTLDFNERQEEEEFQDLYGGANRPAVHNVNRDRRGRFQHPKGVPDAELIFGGARKNR</sequence>
<evidence type="ECO:0000259" key="12">
    <source>
        <dbReference type="SMART" id="SM00543"/>
    </source>
</evidence>
<dbReference type="GO" id="GO:0003723">
    <property type="term" value="F:RNA binding"/>
    <property type="evidence" value="ECO:0007669"/>
    <property type="project" value="UniProtKB-KW"/>
</dbReference>
<keyword evidence="3" id="KW-0597">Phosphoprotein</keyword>
<evidence type="ECO:0000256" key="8">
    <source>
        <dbReference type="ARBA" id="ARBA00059351"/>
    </source>
</evidence>
<dbReference type="Pfam" id="PF04050">
    <property type="entry name" value="Upf2"/>
    <property type="match status" value="1"/>
</dbReference>
<dbReference type="Gene3D" id="4.10.80.160">
    <property type="match status" value="1"/>
</dbReference>
<dbReference type="GO" id="GO:0000184">
    <property type="term" value="P:nuclear-transcribed mRNA catabolic process, nonsense-mediated decay"/>
    <property type="evidence" value="ECO:0007669"/>
    <property type="project" value="UniProtKB-KW"/>
</dbReference>
<feature type="compositionally biased region" description="Basic and acidic residues" evidence="11">
    <location>
        <begin position="455"/>
        <end position="473"/>
    </location>
</feature>
<dbReference type="Pfam" id="PF02854">
    <property type="entry name" value="MIF4G"/>
    <property type="match status" value="3"/>
</dbReference>
<dbReference type="Gene3D" id="1.25.40.180">
    <property type="match status" value="3"/>
</dbReference>
<dbReference type="GO" id="GO:0048471">
    <property type="term" value="C:perinuclear region of cytoplasm"/>
    <property type="evidence" value="ECO:0007669"/>
    <property type="project" value="UniProtKB-SubCell"/>
</dbReference>
<feature type="region of interest" description="Disordered" evidence="11">
    <location>
        <begin position="455"/>
        <end position="481"/>
    </location>
</feature>
<dbReference type="InterPro" id="IPR016024">
    <property type="entry name" value="ARM-type_fold"/>
</dbReference>
<feature type="compositionally biased region" description="Acidic residues" evidence="11">
    <location>
        <begin position="968"/>
        <end position="982"/>
    </location>
</feature>
<keyword evidence="4" id="KW-0677">Repeat</keyword>
<dbReference type="SMART" id="SM00543">
    <property type="entry name" value="MIF4G"/>
    <property type="match status" value="3"/>
</dbReference>
<keyword evidence="7" id="KW-0866">Nonsense-mediated mRNA decay</keyword>
<comment type="subcellular location">
    <subcellularLocation>
        <location evidence="1">Cytoplasm</location>
        <location evidence="1">Perinuclear region</location>
    </subcellularLocation>
</comment>
<dbReference type="InterPro" id="IPR007193">
    <property type="entry name" value="Upf2/Nmd2_C"/>
</dbReference>
<comment type="function">
    <text evidence="8">Involved in nonsense-mediated decay (NMD) of mRNAs containing premature stop codons by associating with the nuclear exon junction complex (EJC). Recruited by UPF3B associated with the EJC core at the cytoplasmic side of the nuclear envelope and the subsequent formation of an UPF1-UPF2-UPF3 surveillance complex (including UPF1 bound to release factors at the stalled ribosome) is believed to activate NMD. In cooperation with UPF3B stimulates both ATPase and RNA helicase activities of UPF1. Binds spliced mRNA.</text>
</comment>
<feature type="compositionally biased region" description="Polar residues" evidence="11">
    <location>
        <begin position="983"/>
        <end position="999"/>
    </location>
</feature>
<evidence type="ECO:0000256" key="4">
    <source>
        <dbReference type="ARBA" id="ARBA00022737"/>
    </source>
</evidence>
<proteinExistence type="evidence at transcript level"/>
<evidence type="ECO:0000256" key="9">
    <source>
        <dbReference type="ARBA" id="ARBA00068726"/>
    </source>
</evidence>
<name>A0A4Y7LZX1_9CRUS</name>
<feature type="region of interest" description="Disordered" evidence="11">
    <location>
        <begin position="968"/>
        <end position="1013"/>
    </location>
</feature>
<evidence type="ECO:0000313" key="13">
    <source>
        <dbReference type="EMBL" id="SVE74958.1"/>
    </source>
</evidence>
<dbReference type="PANTHER" id="PTHR12839">
    <property type="entry name" value="NONSENSE-MEDIATED MRNA DECAY PROTEIN 2 UP-FRAMESHIFT SUPPRESSOR 2"/>
    <property type="match status" value="1"/>
</dbReference>
<dbReference type="InterPro" id="IPR003890">
    <property type="entry name" value="MIF4G-like_typ-3"/>
</dbReference>
<evidence type="ECO:0000256" key="1">
    <source>
        <dbReference type="ARBA" id="ARBA00004556"/>
    </source>
</evidence>
<dbReference type="SUPFAM" id="SSF48371">
    <property type="entry name" value="ARM repeat"/>
    <property type="match status" value="3"/>
</dbReference>
<dbReference type="PANTHER" id="PTHR12839:SF7">
    <property type="entry name" value="REGULATOR OF NONSENSE TRANSCRIPTS 2"/>
    <property type="match status" value="1"/>
</dbReference>
<accession>A0A4Y7LZX1</accession>
<evidence type="ECO:0000256" key="2">
    <source>
        <dbReference type="ARBA" id="ARBA00022490"/>
    </source>
</evidence>
<feature type="region of interest" description="Disordered" evidence="11">
    <location>
        <begin position="1170"/>
        <end position="1215"/>
    </location>
</feature>
<keyword evidence="2" id="KW-0963">Cytoplasm</keyword>
<evidence type="ECO:0000256" key="7">
    <source>
        <dbReference type="ARBA" id="ARBA00023161"/>
    </source>
</evidence>
<evidence type="ECO:0000256" key="3">
    <source>
        <dbReference type="ARBA" id="ARBA00022553"/>
    </source>
</evidence>
<evidence type="ECO:0000256" key="5">
    <source>
        <dbReference type="ARBA" id="ARBA00022884"/>
    </source>
</evidence>
<dbReference type="GO" id="GO:0035145">
    <property type="term" value="C:exon-exon junction complex"/>
    <property type="evidence" value="ECO:0007669"/>
    <property type="project" value="TreeGrafter"/>
</dbReference>
<dbReference type="FunFam" id="1.25.40.180:FF:000015">
    <property type="entry name" value="regulator of nonsense transcripts 2 isoform X1"/>
    <property type="match status" value="1"/>
</dbReference>
<dbReference type="FunFam" id="1.25.40.180:FF:000023">
    <property type="entry name" value="regulator of nonsense transcripts 2 isoform X1"/>
    <property type="match status" value="1"/>
</dbReference>
<dbReference type="AlphaFoldDB" id="A0A4Y7LZX1"/>
<dbReference type="Gene3D" id="6.10.250.770">
    <property type="match status" value="1"/>
</dbReference>
<feature type="domain" description="MIF4G" evidence="12">
    <location>
        <begin position="701"/>
        <end position="916"/>
    </location>
</feature>
<keyword evidence="6" id="KW-0175">Coiled coil</keyword>
<evidence type="ECO:0000256" key="6">
    <source>
        <dbReference type="ARBA" id="ARBA00023054"/>
    </source>
</evidence>
<protein>
    <recommendedName>
        <fullName evidence="9">Regulator of nonsense transcripts 2</fullName>
    </recommendedName>
    <alternativeName>
        <fullName evidence="10">Up-frameshift suppressor 2 homolog</fullName>
    </alternativeName>
</protein>
<evidence type="ECO:0000256" key="10">
    <source>
        <dbReference type="ARBA" id="ARBA00080859"/>
    </source>
</evidence>